<dbReference type="PANTHER" id="PTHR12993">
    <property type="entry name" value="N-ACETYLGLUCOSAMINYL-PHOSPHATIDYLINOSITOL DE-N-ACETYLASE-RELATED"/>
    <property type="match status" value="1"/>
</dbReference>
<dbReference type="PANTHER" id="PTHR12993:SF29">
    <property type="entry name" value="BLR3841 PROTEIN"/>
    <property type="match status" value="1"/>
</dbReference>
<comment type="caution">
    <text evidence="1">The sequence shown here is derived from an EMBL/GenBank/DDBJ whole genome shotgun (WGS) entry which is preliminary data.</text>
</comment>
<name>A0ABS6HCB5_9PROT</name>
<reference evidence="1 2" key="1">
    <citation type="submission" date="2021-01" db="EMBL/GenBank/DDBJ databases">
        <title>Roseomonas sp. nov, a bacterium isolated from an oil production mixture in Yumen Oilfield.</title>
        <authorList>
            <person name="Wu D."/>
        </authorList>
    </citation>
    <scope>NUCLEOTIDE SEQUENCE [LARGE SCALE GENOMIC DNA]</scope>
    <source>
        <strain evidence="1 2">ROY-5-3</strain>
    </source>
</reference>
<keyword evidence="2" id="KW-1185">Reference proteome</keyword>
<accession>A0ABS6HCB5</accession>
<sequence length="259" mass="27860">MKAGDWLHRAERDLPHGTSLAPLLGTEGAALVLAPHPDDESLGCGGLLATCVAEKRQTMVVVVSDGAGSHPFSREWPPERMAALRQAEARTAVVMLGLDPALQLHFLGLPDRAVPERGASFTAALERLVLLAPKPPLTIFTAWRHDPHCDHAATHVLAAALLRRLGPGVRLLEYPVWGLAHAHAIPGFPLPPAPVLQGPPRGYRLDVRLQLGAKRRAVAAHRSQLGEVVRDDPGGFVLPQAALDLAFRDEELFLEPPDA</sequence>
<dbReference type="Pfam" id="PF02585">
    <property type="entry name" value="PIG-L"/>
    <property type="match status" value="1"/>
</dbReference>
<organism evidence="1 2">
    <name type="scientific">Falsiroseomonas oleicola</name>
    <dbReference type="NCBI Taxonomy" id="2801474"/>
    <lineage>
        <taxon>Bacteria</taxon>
        <taxon>Pseudomonadati</taxon>
        <taxon>Pseudomonadota</taxon>
        <taxon>Alphaproteobacteria</taxon>
        <taxon>Acetobacterales</taxon>
        <taxon>Roseomonadaceae</taxon>
        <taxon>Falsiroseomonas</taxon>
    </lineage>
</organism>
<evidence type="ECO:0000313" key="1">
    <source>
        <dbReference type="EMBL" id="MBU8545593.1"/>
    </source>
</evidence>
<gene>
    <name evidence="1" type="ORF">JJQ90_17845</name>
</gene>
<dbReference type="Proteomes" id="UP000689967">
    <property type="component" value="Unassembled WGS sequence"/>
</dbReference>
<dbReference type="InterPro" id="IPR003737">
    <property type="entry name" value="GlcNAc_PI_deacetylase-related"/>
</dbReference>
<dbReference type="EMBL" id="JAERQM010000005">
    <property type="protein sequence ID" value="MBU8545593.1"/>
    <property type="molecule type" value="Genomic_DNA"/>
</dbReference>
<protein>
    <submittedName>
        <fullName evidence="1">PIG-L family deacetylase</fullName>
    </submittedName>
</protein>
<evidence type="ECO:0000313" key="2">
    <source>
        <dbReference type="Proteomes" id="UP000689967"/>
    </source>
</evidence>
<proteinExistence type="predicted"/>